<dbReference type="SUPFAM" id="SSF88659">
    <property type="entry name" value="Sigma3 and sigma4 domains of RNA polymerase sigma factors"/>
    <property type="match status" value="1"/>
</dbReference>
<dbReference type="AlphaFoldDB" id="A0A9X3XYI0"/>
<dbReference type="Pfam" id="PF04545">
    <property type="entry name" value="Sigma70_r4"/>
    <property type="match status" value="1"/>
</dbReference>
<comment type="caution">
    <text evidence="2">The sequence shown here is derived from an EMBL/GenBank/DDBJ whole genome shotgun (WGS) entry which is preliminary data.</text>
</comment>
<sequence>MLIENIIKFQNGSKRKFEEIMNEFSTLIKFLSKKIDNFSIENELYLELFKICEKIDVKKFEDDNFIRKYLKVCLINYSNKLYKKYNNNNEIINSDICDLYNNSSLTSTFDEYEIYFFDLISLLPKRTQEILRLKYIQQYTDKEIGIKLDLSRQSVNKILNKSLIILKENIIKNSII</sequence>
<protein>
    <recommendedName>
        <fullName evidence="1">RNA polymerase sigma-70 region 4 domain-containing protein</fullName>
    </recommendedName>
</protein>
<feature type="domain" description="RNA polymerase sigma-70 region 4" evidence="1">
    <location>
        <begin position="120"/>
        <end position="163"/>
    </location>
</feature>
<gene>
    <name evidence="2" type="ORF">M3X98_13780</name>
</gene>
<evidence type="ECO:0000259" key="1">
    <source>
        <dbReference type="Pfam" id="PF04545"/>
    </source>
</evidence>
<dbReference type="EMBL" id="JAMWMK010000038">
    <property type="protein sequence ID" value="MDC4249073.1"/>
    <property type="molecule type" value="Genomic_DNA"/>
</dbReference>
<dbReference type="GO" id="GO:0006352">
    <property type="term" value="P:DNA-templated transcription initiation"/>
    <property type="evidence" value="ECO:0007669"/>
    <property type="project" value="InterPro"/>
</dbReference>
<evidence type="ECO:0000313" key="3">
    <source>
        <dbReference type="Proteomes" id="UP001141166"/>
    </source>
</evidence>
<proteinExistence type="predicted"/>
<dbReference type="InterPro" id="IPR013324">
    <property type="entry name" value="RNA_pol_sigma_r3/r4-like"/>
</dbReference>
<dbReference type="Proteomes" id="UP001141166">
    <property type="component" value="Unassembled WGS sequence"/>
</dbReference>
<dbReference type="GO" id="GO:0003700">
    <property type="term" value="F:DNA-binding transcription factor activity"/>
    <property type="evidence" value="ECO:0007669"/>
    <property type="project" value="InterPro"/>
</dbReference>
<accession>A0A9X3XYI0</accession>
<dbReference type="Gene3D" id="1.20.140.160">
    <property type="match status" value="1"/>
</dbReference>
<name>A0A9X3XYI0_ENTFC</name>
<dbReference type="RefSeq" id="WP_272470805.1">
    <property type="nucleotide sequence ID" value="NZ_JAMWMK010000038.1"/>
</dbReference>
<organism evidence="2 3">
    <name type="scientific">Enterococcus faecium</name>
    <name type="common">Streptococcus faecium</name>
    <dbReference type="NCBI Taxonomy" id="1352"/>
    <lineage>
        <taxon>Bacteria</taxon>
        <taxon>Bacillati</taxon>
        <taxon>Bacillota</taxon>
        <taxon>Bacilli</taxon>
        <taxon>Lactobacillales</taxon>
        <taxon>Enterococcaceae</taxon>
        <taxon>Enterococcus</taxon>
    </lineage>
</organism>
<dbReference type="InterPro" id="IPR007630">
    <property type="entry name" value="RNA_pol_sigma70_r4"/>
</dbReference>
<evidence type="ECO:0000313" key="2">
    <source>
        <dbReference type="EMBL" id="MDC4249073.1"/>
    </source>
</evidence>
<reference evidence="2" key="1">
    <citation type="submission" date="2022-05" db="EMBL/GenBank/DDBJ databases">
        <title>Draft genome sequences of Clostridium perfringens strains isolated from Peru.</title>
        <authorList>
            <person name="Hurtado R."/>
            <person name="Lima L."/>
            <person name="Sousa T."/>
            <person name="Jaiswal A.K."/>
            <person name="Tiwari S."/>
            <person name="Maturrano L."/>
            <person name="Brenig B."/>
            <person name="Azevedo V."/>
        </authorList>
    </citation>
    <scope>NUCLEOTIDE SEQUENCE</scope>
    <source>
        <strain evidence="2">CP4</strain>
    </source>
</reference>